<keyword evidence="1" id="KW-1133">Transmembrane helix</keyword>
<evidence type="ECO:0000313" key="2">
    <source>
        <dbReference type="EMBL" id="BAO56516.1"/>
    </source>
</evidence>
<accession>W8W0L1</accession>
<keyword evidence="1" id="KW-0472">Membrane</keyword>
<keyword evidence="1" id="KW-0812">Transmembrane</keyword>
<dbReference type="KEGG" id="nmf:NMS_2507"/>
<gene>
    <name evidence="2" type="ORF">NMS_2507</name>
</gene>
<evidence type="ECO:0008006" key="4">
    <source>
        <dbReference type="Google" id="ProtNLM"/>
    </source>
</evidence>
<dbReference type="RefSeq" id="WP_041497011.1">
    <property type="nucleotide sequence ID" value="NZ_AP014548.1"/>
</dbReference>
<dbReference type="STRING" id="1454201.NMS_2507"/>
<keyword evidence="3" id="KW-1185">Reference proteome</keyword>
<proteinExistence type="predicted"/>
<dbReference type="OrthoDB" id="6400719at2"/>
<evidence type="ECO:0000256" key="1">
    <source>
        <dbReference type="SAM" id="Phobius"/>
    </source>
</evidence>
<evidence type="ECO:0000313" key="3">
    <source>
        <dbReference type="Proteomes" id="UP000031760"/>
    </source>
</evidence>
<feature type="transmembrane region" description="Helical" evidence="1">
    <location>
        <begin position="74"/>
        <end position="93"/>
    </location>
</feature>
<feature type="transmembrane region" description="Helical" evidence="1">
    <location>
        <begin position="52"/>
        <end position="68"/>
    </location>
</feature>
<dbReference type="Proteomes" id="UP000031760">
    <property type="component" value="Chromosome"/>
</dbReference>
<dbReference type="EMBL" id="AP014548">
    <property type="protein sequence ID" value="BAO56516.1"/>
    <property type="molecule type" value="Genomic_DNA"/>
</dbReference>
<reference evidence="2 3" key="1">
    <citation type="journal article" date="2014" name="Proc. Natl. Acad. Sci. U.S.A.">
        <title>Functional characterization of flavobacteria rhodopsins reveals a unique class of light-driven chloride pump in bacteria.</title>
        <authorList>
            <person name="Yoshizawa S."/>
            <person name="Kumagai Y."/>
            <person name="Kim H."/>
            <person name="Ogura Y."/>
            <person name="Hayashi T."/>
            <person name="Iwasaki W."/>
            <person name="DeLong E.F."/>
            <person name="Kogure K."/>
        </authorList>
    </citation>
    <scope>NUCLEOTIDE SEQUENCE [LARGE SCALE GENOMIC DNA]</scope>
    <source>
        <strain evidence="2 3">S1-08</strain>
    </source>
</reference>
<protein>
    <recommendedName>
        <fullName evidence="4">DUF4870 domain-containing protein</fullName>
    </recommendedName>
</protein>
<feature type="transmembrane region" description="Helical" evidence="1">
    <location>
        <begin position="20"/>
        <end position="40"/>
    </location>
</feature>
<organism evidence="2 3">
    <name type="scientific">Nonlabens marinus S1-08</name>
    <dbReference type="NCBI Taxonomy" id="1454201"/>
    <lineage>
        <taxon>Bacteria</taxon>
        <taxon>Pseudomonadati</taxon>
        <taxon>Bacteroidota</taxon>
        <taxon>Flavobacteriia</taxon>
        <taxon>Flavobacteriales</taxon>
        <taxon>Flavobacteriaceae</taxon>
        <taxon>Nonlabens</taxon>
    </lineage>
</organism>
<sequence>MSATPKGKNLALMAYASTLLLYFHLILFIAVLGIALLLNFNKKQEFTTFHHRQMFGIAVIAFLITAFSNIVPSGWVAIILITTIVFIAILGFLDATRNQMTPLPVVGGLFQKWFSFIK</sequence>
<dbReference type="AlphaFoldDB" id="W8W0L1"/>
<name>W8W0L1_9FLAO</name>
<dbReference type="HOGENOM" id="CLU_095018_2_0_10"/>